<proteinExistence type="inferred from homology"/>
<dbReference type="GO" id="GO:0005524">
    <property type="term" value="F:ATP binding"/>
    <property type="evidence" value="ECO:0007669"/>
    <property type="project" value="UniProtKB-KW"/>
</dbReference>
<dbReference type="Pfam" id="PF17866">
    <property type="entry name" value="AAA_lid_6"/>
    <property type="match status" value="1"/>
</dbReference>
<evidence type="ECO:0000256" key="5">
    <source>
        <dbReference type="SAM" id="MobiDB-lite"/>
    </source>
</evidence>
<dbReference type="Proteomes" id="UP000775547">
    <property type="component" value="Unassembled WGS sequence"/>
</dbReference>
<dbReference type="Gene3D" id="1.10.8.60">
    <property type="match status" value="2"/>
</dbReference>
<dbReference type="InterPro" id="IPR041679">
    <property type="entry name" value="DNA2/NAM7-like_C"/>
</dbReference>
<dbReference type="InterPro" id="IPR047187">
    <property type="entry name" value="SF1_C_Upf1"/>
</dbReference>
<evidence type="ECO:0000256" key="4">
    <source>
        <dbReference type="SAM" id="Coils"/>
    </source>
</evidence>
<dbReference type="FunFam" id="3.40.50.300:FF:000216">
    <property type="entry name" value="Type VII secretion ATPase EccA"/>
    <property type="match status" value="3"/>
</dbReference>
<dbReference type="CDD" id="cd18808">
    <property type="entry name" value="SF1_C_Upf1"/>
    <property type="match status" value="1"/>
</dbReference>
<dbReference type="InterPro" id="IPR003593">
    <property type="entry name" value="AAA+_ATPase"/>
</dbReference>
<evidence type="ECO:0000313" key="7">
    <source>
        <dbReference type="EMBL" id="KAG5647446.1"/>
    </source>
</evidence>
<dbReference type="OrthoDB" id="2423195at2759"/>
<feature type="domain" description="Tyrosinase copper-binding" evidence="6">
    <location>
        <begin position="220"/>
        <end position="231"/>
    </location>
</feature>
<feature type="compositionally biased region" description="Polar residues" evidence="5">
    <location>
        <begin position="2014"/>
        <end position="2034"/>
    </location>
</feature>
<dbReference type="FunFam" id="1.10.8.60:FF:000160">
    <property type="entry name" value="WGS project CABT00000000 data, contig 2.55"/>
    <property type="match status" value="1"/>
</dbReference>
<dbReference type="CDD" id="cd00009">
    <property type="entry name" value="AAA"/>
    <property type="match status" value="2"/>
</dbReference>
<dbReference type="Pfam" id="PF00004">
    <property type="entry name" value="AAA"/>
    <property type="match status" value="3"/>
</dbReference>
<dbReference type="SMART" id="SM00382">
    <property type="entry name" value="AAA"/>
    <property type="match status" value="4"/>
</dbReference>
<dbReference type="GO" id="GO:0004386">
    <property type="term" value="F:helicase activity"/>
    <property type="evidence" value="ECO:0007669"/>
    <property type="project" value="InterPro"/>
</dbReference>
<comment type="similarity">
    <text evidence="1">Belongs to the CbxX/CfxQ family.</text>
</comment>
<feature type="compositionally biased region" description="Basic and acidic residues" evidence="5">
    <location>
        <begin position="1066"/>
        <end position="1077"/>
    </location>
</feature>
<dbReference type="InterPro" id="IPR027417">
    <property type="entry name" value="P-loop_NTPase"/>
</dbReference>
<dbReference type="InterPro" id="IPR002227">
    <property type="entry name" value="Tyrosinase_Cu-bd"/>
</dbReference>
<dbReference type="PANTHER" id="PTHR43392:SF2">
    <property type="entry name" value="AAA-TYPE ATPASE FAMILY PROTEIN _ ANKYRIN REPEAT FAMILY PROTEIN"/>
    <property type="match status" value="1"/>
</dbReference>
<keyword evidence="3" id="KW-0067">ATP-binding</keyword>
<dbReference type="CDD" id="cd17936">
    <property type="entry name" value="EEXXEc_NFX1"/>
    <property type="match status" value="1"/>
</dbReference>
<dbReference type="EMBL" id="JABCKV010000009">
    <property type="protein sequence ID" value="KAG5647446.1"/>
    <property type="molecule type" value="Genomic_DNA"/>
</dbReference>
<evidence type="ECO:0000256" key="2">
    <source>
        <dbReference type="ARBA" id="ARBA00022741"/>
    </source>
</evidence>
<feature type="region of interest" description="Disordered" evidence="5">
    <location>
        <begin position="1986"/>
        <end position="2052"/>
    </location>
</feature>
<evidence type="ECO:0000313" key="8">
    <source>
        <dbReference type="Proteomes" id="UP000775547"/>
    </source>
</evidence>
<dbReference type="InterPro" id="IPR050773">
    <property type="entry name" value="CbxX/CfxQ_RuBisCO_ESX"/>
</dbReference>
<keyword evidence="2" id="KW-0547">Nucleotide-binding</keyword>
<dbReference type="Gene3D" id="3.40.50.300">
    <property type="entry name" value="P-loop containing nucleotide triphosphate hydrolases"/>
    <property type="match status" value="6"/>
</dbReference>
<keyword evidence="8" id="KW-1185">Reference proteome</keyword>
<feature type="region of interest" description="Disordered" evidence="5">
    <location>
        <begin position="1066"/>
        <end position="1132"/>
    </location>
</feature>
<comment type="caution">
    <text evidence="7">The sequence shown here is derived from an EMBL/GenBank/DDBJ whole genome shotgun (WGS) entry which is preliminary data.</text>
</comment>
<reference evidence="7" key="2">
    <citation type="submission" date="2021-10" db="EMBL/GenBank/DDBJ databases">
        <title>Phylogenomics reveals ancestral predisposition of the termite-cultivated fungus Termitomyces towards a domesticated lifestyle.</title>
        <authorList>
            <person name="Auxier B."/>
            <person name="Grum-Grzhimaylo A."/>
            <person name="Cardenas M.E."/>
            <person name="Lodge J.D."/>
            <person name="Laessoe T."/>
            <person name="Pedersen O."/>
            <person name="Smith M.E."/>
            <person name="Kuyper T.W."/>
            <person name="Franco-Molano E.A."/>
            <person name="Baroni T.J."/>
            <person name="Aanen D.K."/>
        </authorList>
    </citation>
    <scope>NUCLEOTIDE SEQUENCE</scope>
    <source>
        <strain evidence="7">AP01</strain>
        <tissue evidence="7">Mycelium</tissue>
    </source>
</reference>
<dbReference type="InterPro" id="IPR041627">
    <property type="entry name" value="AAA_lid_6"/>
</dbReference>
<dbReference type="GO" id="GO:0016887">
    <property type="term" value="F:ATP hydrolysis activity"/>
    <property type="evidence" value="ECO:0007669"/>
    <property type="project" value="InterPro"/>
</dbReference>
<dbReference type="Pfam" id="PF13087">
    <property type="entry name" value="AAA_12"/>
    <property type="match status" value="1"/>
</dbReference>
<name>A0A9P7KH42_9AGAR</name>
<evidence type="ECO:0000256" key="3">
    <source>
        <dbReference type="ARBA" id="ARBA00022840"/>
    </source>
</evidence>
<dbReference type="InterPro" id="IPR003959">
    <property type="entry name" value="ATPase_AAA_core"/>
</dbReference>
<sequence>MDPTRAFRLSKLLDDVSYGRTPITPQNTALFIEAISTQRDRAACMSKVIASKSGLDAVQAAIRFTLTPAFFNGPGTQLLTYLQSPELKDIGGGYFLTAMLLKIVEPPIFWDAFRHAFTTGSLTQDAQLAFGWLLHHLVCLPTAQSTAYRSQAAEVQSAILGSSDAALRTYGQKIKRVLETCSPGTVLAGEPGPGGRHDNDFINFREISILPTSDEITSTDPPFLRRHAAVDSDASSTRLATHLDNQFRLLREDMMYEMREELQIISGKKKGYHKGIVINGLALQGINCGVDNRRTKWGITLKCRDDLPHLKDAKDRKKFLADNRNFLRHQSLGCLRVDGEIVAFPTVHRDEDLLAKKPPVILIQIEGEATVIRTLLKLKSGRDVQLVQINTAVFSYEPVLKALQRTATMPLSPELLLWTPTSIVTEVTSQPSTLVETLRANPRHDIQSLLKTPKSIRLDTSQAASLIAGLTQKVSLIQGPPGTGKSFIGSLIAKAIHDFTSQTILVVCYTNHALDDILTSLLDIGIPQTSIVRLGGKSTPRTEPTTMQHQKSMFRRDKGGWALIDSLKVAAELYRQDLEKRFGTYISSNVVMQNIMDHLEFEAPTFFTAFQVPKAADGSTQVGKKGRVIDNLYLLREWSSGRQAGIFASHAFVRESSDIWTMSLQSRQDLVVTWTNSIYQEQVDAIHNTAAAYNRCQDDLSQHWAEKDTEILRTKRIIGCTTTAAAKYSNNIQAASPDIVLVEEAGEILESHVLTAMGPKTSQVILIGDHKQLRPKVNKYELTVEKEDGYDLNRSLFERLILRGYPHAKLSEQHRMRPEISALIRSLTYPELVDAPKTHNRPDLRGAQNNIIFVNHDHPEDNATHLADRRDGGSTSSKQNTYEVEMVLKILRYLAQQGYGTDSMVILTPYLGQLQKLQQALKKDNDPILNDLDSFDLVRAGLVPAATAKMTKRPIRLATIGKFNSSDRGFSLISDMSFRNDIGFMFSPERLNVLLSRARNALIMIGNAKTFINSRKAVAEKKRQKEYELQQKRDAAQLAHTRKMAELDEAIDQQEQLMRDLRTAEERTHAIRQKEMDLQTTTSRARDMKSAPRTAIKPLPISVPQLSPPVVTQDASNHRNESETSKQLPPRAGVALQPLSASPSEIEWQRQKEVEGDSNTAIDTIMDMTGLEDVKDQVLIIKGLIETKKRQGVTSKDERLNVVLLGNPGTGKTTVARSYGKLLALLEALPGDTFVETTGSRLAHDGVAGAKKHIEEVIKAGGGVIFVDEAYQLTSTHNFQGGQVLDFLLAEMENNIGTIVFILAGYRKEMEKFFEHNPGLASRIPFKFQFVDYTDAELLHMLKKMIERRFEGKMQVECGIGGLYTRIAVRRLGRGRGTEGFGNARALQNMLDAVLRHQAKRLSEERRGGKLPNDLLLCKSDLIGPDPSKARSKSAAWAKLQSLVGLQAVKDAISNLTSLIDGNYHRELQEREPVQISLNRVFLGSPGTGKTSVAKLYGQVLADLGVISNGEVVVKNPADFIGAVLGESETKTKAILANAIGKVLVIDEAYMLYNGGGGGAGKSNDIYKTAVIDTMVAEIQSVPGEDRCVLLLGYKDQMVEMFQNVNPGLSRRFAIEDAFNFEDFSNPQLLEILNLKLKNQDLSATDDAKAVAIEVLDRARNRPNFGNAGDVENIIGQAKNRYQKRKASNQFDVVFEPQDFDPDYDRGVHASANLQKLFEDIVGCEEIITKLARYQQFAQALKARNIKDRSDIPTNFVFKGPPGTGKTTVARKMGQVYYDMGFLSSKEVMECSASDLVGQYVGQTGPKTKQLLEKAVGRVLFIDEAYRLGEGHFAKEAIDELVASLTLPKFKSKLIVILAGYDQDMNSLLSINAGLASRFPEEMHFRHMEASHCLELLQRELAKKNIHLSDLTDSTSSGYIKMSRLIKTLATFPTWGNARDIIELSKRMSQIAILAAATGPLDAPMVISTMDAVECMENMLSDQKLRSLHAPKSVQRTPGLREQSLPPPQAPASHATSTNTLTTKAQTSPSSSKAVRTPKAPLPLSNDTGRDATVKRDAGVTDAIWNQLQALKRAEREKEKREKAEVEKLRKLAEEERRQKILVEELARAVEAAKQEAERQELKRQREAARLKALRALEERQRLAAALEEQRRRDAERKAKDEKAQKALRSMGVCVAGYRWQNMGSGYLCEGGSHFVSNAQLGI</sequence>
<dbReference type="SUPFAM" id="SSF52540">
    <property type="entry name" value="P-loop containing nucleoside triphosphate hydrolases"/>
    <property type="match status" value="4"/>
</dbReference>
<feature type="coiled-coil region" evidence="4">
    <location>
        <begin position="2067"/>
        <end position="2165"/>
    </location>
</feature>
<dbReference type="PRINTS" id="PR00819">
    <property type="entry name" value="CBXCFQXSUPER"/>
</dbReference>
<dbReference type="InterPro" id="IPR000641">
    <property type="entry name" value="CbxX/CfxQ"/>
</dbReference>
<protein>
    <recommendedName>
        <fullName evidence="6">Tyrosinase copper-binding domain-containing protein</fullName>
    </recommendedName>
</protein>
<accession>A0A9P7KH42</accession>
<gene>
    <name evidence="7" type="ORF">DXG03_009376</name>
</gene>
<evidence type="ECO:0000256" key="1">
    <source>
        <dbReference type="ARBA" id="ARBA00010378"/>
    </source>
</evidence>
<dbReference type="GO" id="GO:0016491">
    <property type="term" value="F:oxidoreductase activity"/>
    <property type="evidence" value="ECO:0007669"/>
    <property type="project" value="InterPro"/>
</dbReference>
<organism evidence="7 8">
    <name type="scientific">Asterophora parasitica</name>
    <dbReference type="NCBI Taxonomy" id="117018"/>
    <lineage>
        <taxon>Eukaryota</taxon>
        <taxon>Fungi</taxon>
        <taxon>Dikarya</taxon>
        <taxon>Basidiomycota</taxon>
        <taxon>Agaricomycotina</taxon>
        <taxon>Agaricomycetes</taxon>
        <taxon>Agaricomycetidae</taxon>
        <taxon>Agaricales</taxon>
        <taxon>Tricholomatineae</taxon>
        <taxon>Lyophyllaceae</taxon>
        <taxon>Asterophora</taxon>
    </lineage>
</organism>
<dbReference type="PROSITE" id="PS00498">
    <property type="entry name" value="TYROSINASE_2"/>
    <property type="match status" value="1"/>
</dbReference>
<dbReference type="Pfam" id="PF13086">
    <property type="entry name" value="AAA_11"/>
    <property type="match status" value="1"/>
</dbReference>
<evidence type="ECO:0000259" key="6">
    <source>
        <dbReference type="PROSITE" id="PS00498"/>
    </source>
</evidence>
<dbReference type="PANTHER" id="PTHR43392">
    <property type="entry name" value="AAA-TYPE ATPASE FAMILY PROTEIN / ANKYRIN REPEAT FAMILY PROTEIN"/>
    <property type="match status" value="1"/>
</dbReference>
<dbReference type="InterPro" id="IPR041677">
    <property type="entry name" value="DNA2/NAM7_AAA_11"/>
</dbReference>
<reference evidence="7" key="1">
    <citation type="submission" date="2020-07" db="EMBL/GenBank/DDBJ databases">
        <authorList>
            <person name="Nieuwenhuis M."/>
            <person name="Van De Peppel L.J.J."/>
        </authorList>
    </citation>
    <scope>NUCLEOTIDE SEQUENCE</scope>
    <source>
        <strain evidence="7">AP01</strain>
        <tissue evidence="7">Mycelium</tissue>
    </source>
</reference>
<keyword evidence="4" id="KW-0175">Coiled coil</keyword>